<accession>A0A1D7TFU7</accession>
<sequence length="87" mass="9690">MQTTISENAAKILAELNSNPVFKKLICLNQKQAAEAIGVSSTTLSLLRRDGLGPQFIKVTQRGKRARVLYTKLELAEWLSRSTIKTM</sequence>
<protein>
    <recommendedName>
        <fullName evidence="3">Helix-turn-helix domain-containing protein</fullName>
    </recommendedName>
</protein>
<organism evidence="1 2">
    <name type="scientific">Sulfurospirillum halorespirans DSM 13726</name>
    <dbReference type="NCBI Taxonomy" id="1193502"/>
    <lineage>
        <taxon>Bacteria</taxon>
        <taxon>Pseudomonadati</taxon>
        <taxon>Campylobacterota</taxon>
        <taxon>Epsilonproteobacteria</taxon>
        <taxon>Campylobacterales</taxon>
        <taxon>Sulfurospirillaceae</taxon>
        <taxon>Sulfurospirillum</taxon>
    </lineage>
</organism>
<dbReference type="KEGG" id="shal:SHALO_0069"/>
<dbReference type="EMBL" id="CP017111">
    <property type="protein sequence ID" value="AOO63871.1"/>
    <property type="molecule type" value="Genomic_DNA"/>
</dbReference>
<evidence type="ECO:0008006" key="3">
    <source>
        <dbReference type="Google" id="ProtNLM"/>
    </source>
</evidence>
<dbReference type="RefSeq" id="WP_069476881.1">
    <property type="nucleotide sequence ID" value="NZ_CP017111.1"/>
</dbReference>
<proteinExistence type="predicted"/>
<keyword evidence="2" id="KW-1185">Reference proteome</keyword>
<evidence type="ECO:0000313" key="1">
    <source>
        <dbReference type="EMBL" id="AOO63871.1"/>
    </source>
</evidence>
<dbReference type="SUPFAM" id="SSF46955">
    <property type="entry name" value="Putative DNA-binding domain"/>
    <property type="match status" value="1"/>
</dbReference>
<gene>
    <name evidence="1" type="ORF">SHALO_0069</name>
</gene>
<evidence type="ECO:0000313" key="2">
    <source>
        <dbReference type="Proteomes" id="UP000094609"/>
    </source>
</evidence>
<dbReference type="STRING" id="1193502.SHALO_0069"/>
<reference evidence="2" key="1">
    <citation type="submission" date="2016-08" db="EMBL/GenBank/DDBJ databases">
        <title>Complete genome sequence of the organohalide-respiring Epsilonproteobacterium Sulfurospirillum halorespirans.</title>
        <authorList>
            <person name="Goris T."/>
            <person name="Zimmermann J."/>
            <person name="Schenz B."/>
            <person name="Lemos M."/>
            <person name="Hackermueller J."/>
            <person name="Diekert G."/>
        </authorList>
    </citation>
    <scope>NUCLEOTIDE SEQUENCE [LARGE SCALE GENOMIC DNA]</scope>
    <source>
        <strain>DSM 13726</strain>
        <strain evidence="2">PCE-M2</strain>
    </source>
</reference>
<dbReference type="InterPro" id="IPR009061">
    <property type="entry name" value="DNA-bd_dom_put_sf"/>
</dbReference>
<dbReference type="Proteomes" id="UP000094609">
    <property type="component" value="Chromosome"/>
</dbReference>
<name>A0A1D7TFU7_9BACT</name>
<dbReference type="AlphaFoldDB" id="A0A1D7TFU7"/>